<dbReference type="AlphaFoldDB" id="A0A8J2XMG5"/>
<dbReference type="Proteomes" id="UP000619743">
    <property type="component" value="Unassembled WGS sequence"/>
</dbReference>
<protein>
    <recommendedName>
        <fullName evidence="3">DUF3630 family protein</fullName>
    </recommendedName>
</protein>
<name>A0A8J2XMG5_9GAMM</name>
<organism evidence="1 2">
    <name type="scientific">Neiella marina</name>
    <dbReference type="NCBI Taxonomy" id="508461"/>
    <lineage>
        <taxon>Bacteria</taxon>
        <taxon>Pseudomonadati</taxon>
        <taxon>Pseudomonadota</taxon>
        <taxon>Gammaproteobacteria</taxon>
        <taxon>Alteromonadales</taxon>
        <taxon>Echinimonadaceae</taxon>
        <taxon>Neiella</taxon>
    </lineage>
</organism>
<evidence type="ECO:0000313" key="1">
    <source>
        <dbReference type="EMBL" id="GGA64072.1"/>
    </source>
</evidence>
<gene>
    <name evidence="1" type="ORF">GCM10011369_01840</name>
</gene>
<evidence type="ECO:0008006" key="3">
    <source>
        <dbReference type="Google" id="ProtNLM"/>
    </source>
</evidence>
<dbReference type="RefSeq" id="WP_087504188.1">
    <property type="nucleotide sequence ID" value="NZ_BMDX01000001.1"/>
</dbReference>
<proteinExistence type="predicted"/>
<accession>A0A8J2XMG5</accession>
<dbReference type="EMBL" id="BMDX01000001">
    <property type="protein sequence ID" value="GGA64072.1"/>
    <property type="molecule type" value="Genomic_DNA"/>
</dbReference>
<comment type="caution">
    <text evidence="1">The sequence shown here is derived from an EMBL/GenBank/DDBJ whole genome shotgun (WGS) entry which is preliminary data.</text>
</comment>
<keyword evidence="2" id="KW-1185">Reference proteome</keyword>
<reference evidence="2" key="1">
    <citation type="journal article" date="2019" name="Int. J. Syst. Evol. Microbiol.">
        <title>The Global Catalogue of Microorganisms (GCM) 10K type strain sequencing project: providing services to taxonomists for standard genome sequencing and annotation.</title>
        <authorList>
            <consortium name="The Broad Institute Genomics Platform"/>
            <consortium name="The Broad Institute Genome Sequencing Center for Infectious Disease"/>
            <person name="Wu L."/>
            <person name="Ma J."/>
        </authorList>
    </citation>
    <scope>NUCLEOTIDE SEQUENCE [LARGE SCALE GENOMIC DNA]</scope>
    <source>
        <strain evidence="2">CGMCC 1.10130</strain>
    </source>
</reference>
<evidence type="ECO:0000313" key="2">
    <source>
        <dbReference type="Proteomes" id="UP000619743"/>
    </source>
</evidence>
<sequence>MQQLDEAVSFFYSVNCEEQQDVELMAQRLAVVTGGELSDQSLGADVWFACLHLPDGLVQLHYDWLADGFWLRPTGLLASEPVLWQALIEKVKLETNNS</sequence>